<accession>A0AAE1WD64</accession>
<comment type="caution">
    <text evidence="2">The sequence shown here is derived from an EMBL/GenBank/DDBJ whole genome shotgun (WGS) entry which is preliminary data.</text>
</comment>
<protein>
    <submittedName>
        <fullName evidence="2">Uncharacterized protein</fullName>
    </submittedName>
</protein>
<evidence type="ECO:0000313" key="3">
    <source>
        <dbReference type="Proteomes" id="UP001289374"/>
    </source>
</evidence>
<feature type="compositionally biased region" description="Polar residues" evidence="1">
    <location>
        <begin position="458"/>
        <end position="482"/>
    </location>
</feature>
<feature type="compositionally biased region" description="Basic and acidic residues" evidence="1">
    <location>
        <begin position="208"/>
        <end position="222"/>
    </location>
</feature>
<feature type="compositionally biased region" description="Low complexity" evidence="1">
    <location>
        <begin position="711"/>
        <end position="730"/>
    </location>
</feature>
<feature type="compositionally biased region" description="Polar residues" evidence="1">
    <location>
        <begin position="695"/>
        <end position="708"/>
    </location>
</feature>
<feature type="region of interest" description="Disordered" evidence="1">
    <location>
        <begin position="453"/>
        <end position="484"/>
    </location>
</feature>
<sequence>MFRFMCTGISLCLSRKVGCGLGVCGFVIFEERKECWVLGLNWLLDVILLNIFSGFGRICGRGWSELEEAFRFLGSFSLSHGVRILGNLFGSTKSAHGAIIRTLSVGVEKSLVLKDFWIIRSCLVLMERTEPALVPEWLRCTGNLAGGGSSVQHTDVSISANSMRSRSLRSNNEKDSPRYLDRSSSSNSRRSSSSNGSAKHPYSSFSRSYRDKNRDREKEKSLSQDIWNNDSSDPLASILTSRVERSTMRRSQSLVSRKPGEPLPRAVEDSRMSANSVLQGANNLSSIQKAEFEKDFPSLGTEEKQAATRIRRVLSPGLSSAVRNLPTGNSGFLGGEKWTSALAEVPATLANSGMGHTPFQQTGVTFSSSSSGVCSATGLNMAEALSQPAARVRATTQLPDKSQRLEELAIKQSRQLIPMTPSMTKPLVPSSADKLKQPKIALKTNEVTVASRGVHMQPHSSHLAYQSRAGQSRSDSASTSNGGKFLVLKPGRDSVIGAKDASSPTGDANGKVANGQLATASLTPASMSPSNSMVSALENKVAALSLSSKSALDKRSYQSLAQSRSEFFNLMRRKTSPCATIIHSDSGAAVSSRSAETSGEKFEGDAATSPCVLENGKQVICNGDRHDIPEKIKSFPDVADICLSGNGSIYPDEEEAAFLRSLGWEENGGEDEGLTEEEINAFYQEYMNRRPSLEASRSSQLKCSTPSGPHSAISAFASPDSSSSESEPEV</sequence>
<dbReference type="Proteomes" id="UP001289374">
    <property type="component" value="Unassembled WGS sequence"/>
</dbReference>
<feature type="compositionally biased region" description="Basic and acidic residues" evidence="1">
    <location>
        <begin position="171"/>
        <end position="181"/>
    </location>
</feature>
<feature type="region of interest" description="Disordered" evidence="1">
    <location>
        <begin position="148"/>
        <end position="270"/>
    </location>
</feature>
<proteinExistence type="predicted"/>
<gene>
    <name evidence="2" type="ORF">Sango_2178300</name>
</gene>
<dbReference type="EMBL" id="JACGWL010000012">
    <property type="protein sequence ID" value="KAK4391150.1"/>
    <property type="molecule type" value="Genomic_DNA"/>
</dbReference>
<feature type="compositionally biased region" description="Low complexity" evidence="1">
    <location>
        <begin position="159"/>
        <end position="170"/>
    </location>
</feature>
<evidence type="ECO:0000313" key="2">
    <source>
        <dbReference type="EMBL" id="KAK4391150.1"/>
    </source>
</evidence>
<organism evidence="2 3">
    <name type="scientific">Sesamum angolense</name>
    <dbReference type="NCBI Taxonomy" id="2727404"/>
    <lineage>
        <taxon>Eukaryota</taxon>
        <taxon>Viridiplantae</taxon>
        <taxon>Streptophyta</taxon>
        <taxon>Embryophyta</taxon>
        <taxon>Tracheophyta</taxon>
        <taxon>Spermatophyta</taxon>
        <taxon>Magnoliopsida</taxon>
        <taxon>eudicotyledons</taxon>
        <taxon>Gunneridae</taxon>
        <taxon>Pentapetalae</taxon>
        <taxon>asterids</taxon>
        <taxon>lamiids</taxon>
        <taxon>Lamiales</taxon>
        <taxon>Pedaliaceae</taxon>
        <taxon>Sesamum</taxon>
    </lineage>
</organism>
<feature type="compositionally biased region" description="Low complexity" evidence="1">
    <location>
        <begin position="182"/>
        <end position="195"/>
    </location>
</feature>
<name>A0AAE1WD64_9LAMI</name>
<reference evidence="2" key="1">
    <citation type="submission" date="2020-06" db="EMBL/GenBank/DDBJ databases">
        <authorList>
            <person name="Li T."/>
            <person name="Hu X."/>
            <person name="Zhang T."/>
            <person name="Song X."/>
            <person name="Zhang H."/>
            <person name="Dai N."/>
            <person name="Sheng W."/>
            <person name="Hou X."/>
            <person name="Wei L."/>
        </authorList>
    </citation>
    <scope>NUCLEOTIDE SEQUENCE</scope>
    <source>
        <strain evidence="2">K16</strain>
        <tissue evidence="2">Leaf</tissue>
    </source>
</reference>
<reference evidence="2" key="2">
    <citation type="journal article" date="2024" name="Plant">
        <title>Genomic evolution and insights into agronomic trait innovations of Sesamum species.</title>
        <authorList>
            <person name="Miao H."/>
            <person name="Wang L."/>
            <person name="Qu L."/>
            <person name="Liu H."/>
            <person name="Sun Y."/>
            <person name="Le M."/>
            <person name="Wang Q."/>
            <person name="Wei S."/>
            <person name="Zheng Y."/>
            <person name="Lin W."/>
            <person name="Duan Y."/>
            <person name="Cao H."/>
            <person name="Xiong S."/>
            <person name="Wang X."/>
            <person name="Wei L."/>
            <person name="Li C."/>
            <person name="Ma Q."/>
            <person name="Ju M."/>
            <person name="Zhao R."/>
            <person name="Li G."/>
            <person name="Mu C."/>
            <person name="Tian Q."/>
            <person name="Mei H."/>
            <person name="Zhang T."/>
            <person name="Gao T."/>
            <person name="Zhang H."/>
        </authorList>
    </citation>
    <scope>NUCLEOTIDE SEQUENCE</scope>
    <source>
        <strain evidence="2">K16</strain>
    </source>
</reference>
<dbReference type="PANTHER" id="PTHR34112">
    <property type="entry name" value="C-JUN-AMINO-TERMINAL KINASE-INTERACTING PROTEIN"/>
    <property type="match status" value="1"/>
</dbReference>
<feature type="region of interest" description="Disordered" evidence="1">
    <location>
        <begin position="693"/>
        <end position="730"/>
    </location>
</feature>
<feature type="compositionally biased region" description="Polar residues" evidence="1">
    <location>
        <begin position="223"/>
        <end position="240"/>
    </location>
</feature>
<dbReference type="PANTHER" id="PTHR34112:SF13">
    <property type="entry name" value="OS04G0448200 PROTEIN"/>
    <property type="match status" value="1"/>
</dbReference>
<evidence type="ECO:0000256" key="1">
    <source>
        <dbReference type="SAM" id="MobiDB-lite"/>
    </source>
</evidence>
<keyword evidence="3" id="KW-1185">Reference proteome</keyword>
<dbReference type="AlphaFoldDB" id="A0AAE1WD64"/>